<feature type="domain" description="EF-hand" evidence="4">
    <location>
        <begin position="2174"/>
        <end position="2209"/>
    </location>
</feature>
<feature type="domain" description="EF-hand" evidence="4">
    <location>
        <begin position="1737"/>
        <end position="1772"/>
    </location>
</feature>
<feature type="region of interest" description="Disordered" evidence="3">
    <location>
        <begin position="3355"/>
        <end position="3431"/>
    </location>
</feature>
<feature type="domain" description="EF-hand" evidence="4">
    <location>
        <begin position="1683"/>
        <end position="1718"/>
    </location>
</feature>
<feature type="domain" description="EF-hand" evidence="4">
    <location>
        <begin position="168"/>
        <end position="203"/>
    </location>
</feature>
<keyword evidence="2" id="KW-0175">Coiled coil</keyword>
<feature type="domain" description="EF-hand" evidence="4">
    <location>
        <begin position="1120"/>
        <end position="1155"/>
    </location>
</feature>
<dbReference type="InterPro" id="IPR002048">
    <property type="entry name" value="EF_hand_dom"/>
</dbReference>
<feature type="domain" description="EF-hand" evidence="4">
    <location>
        <begin position="1381"/>
        <end position="1416"/>
    </location>
</feature>
<feature type="compositionally biased region" description="Low complexity" evidence="3">
    <location>
        <begin position="4042"/>
        <end position="4055"/>
    </location>
</feature>
<feature type="region of interest" description="Disordered" evidence="3">
    <location>
        <begin position="4455"/>
        <end position="4481"/>
    </location>
</feature>
<feature type="domain" description="EF-hand" evidence="4">
    <location>
        <begin position="1420"/>
        <end position="1455"/>
    </location>
</feature>
<feature type="domain" description="EF-hand" evidence="4">
    <location>
        <begin position="410"/>
        <end position="445"/>
    </location>
</feature>
<feature type="domain" description="EF-hand" evidence="4">
    <location>
        <begin position="2570"/>
        <end position="2605"/>
    </location>
</feature>
<dbReference type="PROSITE" id="PS00018">
    <property type="entry name" value="EF_HAND_1"/>
    <property type="match status" value="26"/>
</dbReference>
<feature type="domain" description="EF-hand" evidence="4">
    <location>
        <begin position="1080"/>
        <end position="1115"/>
    </location>
</feature>
<dbReference type="PROSITE" id="PS50222">
    <property type="entry name" value="EF_HAND_2"/>
    <property type="match status" value="34"/>
</dbReference>
<feature type="compositionally biased region" description="Polar residues" evidence="3">
    <location>
        <begin position="2073"/>
        <end position="2086"/>
    </location>
</feature>
<dbReference type="Proteomes" id="UP000722791">
    <property type="component" value="Unassembled WGS sequence"/>
</dbReference>
<feature type="compositionally biased region" description="Polar residues" evidence="3">
    <location>
        <begin position="3978"/>
        <end position="3994"/>
    </location>
</feature>
<feature type="compositionally biased region" description="Basic and acidic residues" evidence="3">
    <location>
        <begin position="2971"/>
        <end position="2981"/>
    </location>
</feature>
<dbReference type="Pfam" id="PF13499">
    <property type="entry name" value="EF-hand_7"/>
    <property type="match status" value="10"/>
</dbReference>
<feature type="domain" description="EF-hand" evidence="4">
    <location>
        <begin position="1032"/>
        <end position="1056"/>
    </location>
</feature>
<dbReference type="SUPFAM" id="SSF47473">
    <property type="entry name" value="EF-hand"/>
    <property type="match status" value="11"/>
</dbReference>
<feature type="domain" description="EF-hand" evidence="4">
    <location>
        <begin position="236"/>
        <end position="271"/>
    </location>
</feature>
<dbReference type="PANTHER" id="PTHR23064">
    <property type="entry name" value="TROPONIN"/>
    <property type="match status" value="1"/>
</dbReference>
<evidence type="ECO:0000256" key="3">
    <source>
        <dbReference type="SAM" id="MobiDB-lite"/>
    </source>
</evidence>
<feature type="domain" description="EF-hand" evidence="4">
    <location>
        <begin position="3734"/>
        <end position="3769"/>
    </location>
</feature>
<feature type="domain" description="EF-hand" evidence="4">
    <location>
        <begin position="1311"/>
        <end position="1346"/>
    </location>
</feature>
<feature type="domain" description="EF-hand" evidence="4">
    <location>
        <begin position="3616"/>
        <end position="3651"/>
    </location>
</feature>
<dbReference type="EMBL" id="BNCQ01000011">
    <property type="protein sequence ID" value="GIM02152.1"/>
    <property type="molecule type" value="Genomic_DNA"/>
</dbReference>
<feature type="domain" description="EF-hand" evidence="4">
    <location>
        <begin position="2212"/>
        <end position="2247"/>
    </location>
</feature>
<feature type="domain" description="EF-hand" evidence="4">
    <location>
        <begin position="2506"/>
        <end position="2541"/>
    </location>
</feature>
<dbReference type="CDD" id="cd00051">
    <property type="entry name" value="EFh"/>
    <property type="match status" value="11"/>
</dbReference>
<dbReference type="SMART" id="SM00054">
    <property type="entry name" value="EFh"/>
    <property type="match status" value="40"/>
</dbReference>
<protein>
    <recommendedName>
        <fullName evidence="4">EF-hand domain-containing protein</fullName>
    </recommendedName>
</protein>
<comment type="caution">
    <text evidence="5">The sequence shown here is derived from an EMBL/GenBank/DDBJ whole genome shotgun (WGS) entry which is preliminary data.</text>
</comment>
<proteinExistence type="predicted"/>
<feature type="region of interest" description="Disordered" evidence="3">
    <location>
        <begin position="887"/>
        <end position="908"/>
    </location>
</feature>
<evidence type="ECO:0000313" key="5">
    <source>
        <dbReference type="EMBL" id="GIM02152.1"/>
    </source>
</evidence>
<feature type="domain" description="EF-hand" evidence="4">
    <location>
        <begin position="1877"/>
        <end position="1912"/>
    </location>
</feature>
<reference evidence="5" key="1">
    <citation type="journal article" date="2021" name="Proc. Natl. Acad. Sci. U.S.A.">
        <title>Three genomes in the algal genus Volvox reveal the fate of a haploid sex-determining region after a transition to homothallism.</title>
        <authorList>
            <person name="Yamamoto K."/>
            <person name="Hamaji T."/>
            <person name="Kawai-Toyooka H."/>
            <person name="Matsuzaki R."/>
            <person name="Takahashi F."/>
            <person name="Nishimura Y."/>
            <person name="Kawachi M."/>
            <person name="Noguchi H."/>
            <person name="Minakuchi Y."/>
            <person name="Umen J.G."/>
            <person name="Toyoda A."/>
            <person name="Nozaki H."/>
        </authorList>
    </citation>
    <scope>NUCLEOTIDE SEQUENCE</scope>
    <source>
        <strain evidence="5">NIES-3785</strain>
    </source>
</reference>
<accession>A0A8J4LMT5</accession>
<feature type="coiled-coil region" evidence="2">
    <location>
        <begin position="4723"/>
        <end position="4754"/>
    </location>
</feature>
<feature type="region of interest" description="Disordered" evidence="3">
    <location>
        <begin position="4380"/>
        <end position="4425"/>
    </location>
</feature>
<name>A0A8J4LMT5_9CHLO</name>
<dbReference type="GO" id="GO:0005509">
    <property type="term" value="F:calcium ion binding"/>
    <property type="evidence" value="ECO:0007669"/>
    <property type="project" value="InterPro"/>
</dbReference>
<dbReference type="InterPro" id="IPR011992">
    <property type="entry name" value="EF-hand-dom_pair"/>
</dbReference>
<dbReference type="Gene3D" id="1.10.238.10">
    <property type="entry name" value="EF-hand"/>
    <property type="match status" value="16"/>
</dbReference>
<feature type="compositionally biased region" description="Basic residues" evidence="3">
    <location>
        <begin position="3398"/>
        <end position="3416"/>
    </location>
</feature>
<dbReference type="InterPro" id="IPR052591">
    <property type="entry name" value="CML21-like"/>
</dbReference>
<feature type="compositionally biased region" description="Low complexity" evidence="3">
    <location>
        <begin position="26"/>
        <end position="36"/>
    </location>
</feature>
<feature type="domain" description="EF-hand" evidence="4">
    <location>
        <begin position="2470"/>
        <end position="2505"/>
    </location>
</feature>
<feature type="compositionally biased region" description="Pro residues" evidence="3">
    <location>
        <begin position="4414"/>
        <end position="4423"/>
    </location>
</feature>
<evidence type="ECO:0000256" key="2">
    <source>
        <dbReference type="SAM" id="Coils"/>
    </source>
</evidence>
<dbReference type="InterPro" id="IPR018247">
    <property type="entry name" value="EF_Hand_1_Ca_BS"/>
</dbReference>
<evidence type="ECO:0000313" key="6">
    <source>
        <dbReference type="Proteomes" id="UP000722791"/>
    </source>
</evidence>
<evidence type="ECO:0000256" key="1">
    <source>
        <dbReference type="ARBA" id="ARBA00022837"/>
    </source>
</evidence>
<feature type="compositionally biased region" description="Polar residues" evidence="3">
    <location>
        <begin position="312"/>
        <end position="335"/>
    </location>
</feature>
<feature type="region of interest" description="Disordered" evidence="3">
    <location>
        <begin position="2960"/>
        <end position="3010"/>
    </location>
</feature>
<feature type="domain" description="EF-hand" evidence="4">
    <location>
        <begin position="1275"/>
        <end position="1310"/>
    </location>
</feature>
<feature type="region of interest" description="Disordered" evidence="3">
    <location>
        <begin position="1"/>
        <end position="36"/>
    </location>
</feature>
<feature type="region of interest" description="Disordered" evidence="3">
    <location>
        <begin position="3978"/>
        <end position="4117"/>
    </location>
</feature>
<feature type="domain" description="EF-hand" evidence="4">
    <location>
        <begin position="275"/>
        <end position="310"/>
    </location>
</feature>
<feature type="region of interest" description="Disordered" evidence="3">
    <location>
        <begin position="2065"/>
        <end position="2086"/>
    </location>
</feature>
<feature type="compositionally biased region" description="Basic and acidic residues" evidence="3">
    <location>
        <begin position="13"/>
        <end position="25"/>
    </location>
</feature>
<evidence type="ECO:0000259" key="4">
    <source>
        <dbReference type="PROSITE" id="PS50222"/>
    </source>
</evidence>
<feature type="domain" description="EF-hand" evidence="4">
    <location>
        <begin position="2899"/>
        <end position="2934"/>
    </location>
</feature>
<feature type="domain" description="EF-hand" evidence="4">
    <location>
        <begin position="1982"/>
        <end position="2017"/>
    </location>
</feature>
<keyword evidence="1" id="KW-0106">Calcium</keyword>
<feature type="domain" description="EF-hand" evidence="4">
    <location>
        <begin position="740"/>
        <end position="765"/>
    </location>
</feature>
<feature type="region of interest" description="Disordered" evidence="3">
    <location>
        <begin position="3026"/>
        <end position="3048"/>
    </location>
</feature>
<feature type="domain" description="EF-hand" evidence="4">
    <location>
        <begin position="2022"/>
        <end position="2057"/>
    </location>
</feature>
<feature type="compositionally biased region" description="Basic residues" evidence="3">
    <location>
        <begin position="3380"/>
        <end position="3389"/>
    </location>
</feature>
<feature type="domain" description="EF-hand" evidence="4">
    <location>
        <begin position="553"/>
        <end position="588"/>
    </location>
</feature>
<organism evidence="5 6">
    <name type="scientific">Volvox reticuliferus</name>
    <dbReference type="NCBI Taxonomy" id="1737510"/>
    <lineage>
        <taxon>Eukaryota</taxon>
        <taxon>Viridiplantae</taxon>
        <taxon>Chlorophyta</taxon>
        <taxon>core chlorophytes</taxon>
        <taxon>Chlorophyceae</taxon>
        <taxon>CS clade</taxon>
        <taxon>Chlamydomonadales</taxon>
        <taxon>Volvocaceae</taxon>
        <taxon>Volvox</taxon>
    </lineage>
</organism>
<feature type="domain" description="EF-hand" evidence="4">
    <location>
        <begin position="694"/>
        <end position="729"/>
    </location>
</feature>
<feature type="domain" description="EF-hand" evidence="4">
    <location>
        <begin position="514"/>
        <end position="549"/>
    </location>
</feature>
<feature type="region of interest" description="Disordered" evidence="3">
    <location>
        <begin position="2426"/>
        <end position="2455"/>
    </location>
</feature>
<feature type="compositionally biased region" description="Pro residues" evidence="3">
    <location>
        <begin position="4026"/>
        <end position="4041"/>
    </location>
</feature>
<feature type="compositionally biased region" description="Pro residues" evidence="3">
    <location>
        <begin position="4056"/>
        <end position="4081"/>
    </location>
</feature>
<feature type="domain" description="EF-hand" evidence="4">
    <location>
        <begin position="132"/>
        <end position="167"/>
    </location>
</feature>
<feature type="domain" description="EF-hand" evidence="4">
    <location>
        <begin position="1575"/>
        <end position="1610"/>
    </location>
</feature>
<gene>
    <name evidence="5" type="ORF">Vretimale_7072</name>
</gene>
<feature type="compositionally biased region" description="Low complexity" evidence="3">
    <location>
        <begin position="4082"/>
        <end position="4113"/>
    </location>
</feature>
<feature type="domain" description="EF-hand" evidence="4">
    <location>
        <begin position="2609"/>
        <end position="2644"/>
    </location>
</feature>
<feature type="domain" description="EF-hand" evidence="4">
    <location>
        <begin position="2800"/>
        <end position="2835"/>
    </location>
</feature>
<feature type="compositionally biased region" description="Pro residues" evidence="3">
    <location>
        <begin position="4457"/>
        <end position="4473"/>
    </location>
</feature>
<feature type="domain" description="EF-hand" evidence="4">
    <location>
        <begin position="446"/>
        <end position="481"/>
    </location>
</feature>
<feature type="compositionally biased region" description="Low complexity" evidence="3">
    <location>
        <begin position="3355"/>
        <end position="3377"/>
    </location>
</feature>
<feature type="region of interest" description="Disordered" evidence="3">
    <location>
        <begin position="312"/>
        <end position="337"/>
    </location>
</feature>
<feature type="compositionally biased region" description="Low complexity" evidence="3">
    <location>
        <begin position="1190"/>
        <end position="1199"/>
    </location>
</feature>
<feature type="region of interest" description="Disordered" evidence="3">
    <location>
        <begin position="1182"/>
        <end position="1202"/>
    </location>
</feature>
<sequence>MSYMNTRNLQPGVREDPRLVRESVESSRASLSRASATHIRTSSSSSMAAYVSTNSSLRGGGGSGSVAEWVLEPISWEGRTYLLDRRTCAVYADTPEDQYPEMVGRWQDNRLVLRSRNVVVDLFANLDKYLREYKVKFRDLFERFDTDRSGTLELSELSQLVSQLVPGVTGSELKYIMAMLDSSGDGHVTQQEFLAAAKASLDAAKRLAAERAAGGTGTASSDVQAVLRRVTDYLRVNRESAAAAFARFDVNGNGRLEPIELARFFANAVPGLGEDQLRYLLAHMYELDANGDGSVSFPELLHALRAADVTRGQQGLQQPLPTRATSPLSRGSSPSVPRISMSGVAEWVLEPISWEGRTYLLDRRTGAVYADTPEDQYPEMVGRWQDNRLVLRSRNVVVDLFANLDKYLREYKVKFRDLFERFDTDRSGTLELSELSQLVSQLVPGVTGSELKYIMAMLDSSGDGHVTQQEFLAAAKASLDAAKRLAAERAAGGTGTASSDVQAVLRRVTDYLRVNRESAAAAFARFDVNGNGRLEPIELARFFANAVPGLGEDQLRYLLAHMYELDANGDGSVSFPELLHALRAADVTRGQQGLQQPLPTRGSSQNQLLGRSLSRQASIAAMPGGTEWILEDVYDPNTGRRLKRDPATGLVYEEVVPGEWPQVVGVQDGSGVLRLTQRRDDGGLFGALDAYLRTNRVKFRDMFDHFDADRSGQLDMGELRQLVATILPGFSEGQLYYFQALLDINGDGGISFDEMMSVAKECLAAERAAAASGGARDLGAKAALDRFQAYLLQYPAIALQHFEAADTSRRGHLNFPEFARFLHNLIPDLQETPRRVIMSYLYAQDVDQSGVISWLMLARFMRVPQLAQLAQSGVPTLGTRSSYNNIQLASQPSQSPPPGHTGLRRMGTSPHRVTFEGDSWQLDEVEWRGEPYLLDRHTNRVYRQDQPGVWPRLVGVYRDGTVVIQERSIASSLFETLDAYLKQHRMRCKEVFSHFDSGSKGWLAPEELGRLVEHFLPGGQVTPGDIKYFQVMVDRNQDGRITYEEFLEAARSCRAEEAATRQLTTDVTRALQLVSDYVRNYGVEIRTAFSSFDVNRNGLLEPRELARLLRTAVTPPLSDQQLRYALAHLHAYDMDGDGCLSYREFCIAMRAVDARARVAGGREEVLLRGGFLAAGAAGEPAAPQMRTSLGGSRPRSRGSLASVDGTDMETDLVLQEFPYNGQMLLLDPRTQRVYSSPDGRTWPQLLGKLQNGRLTRTAELRPNDLWTRVDNYLKSNSVRLQELFNMYDADRSGSLRPSELGRLIRDMLPDVTRAELHYFLAMMDTNGDGAVSYDEFLAAAKDSLRATQQLSGVVGGAGGAGSGFPSDVLSVLDALSNRLAEQPAQARRIFNSCDRNNDGALDLSEAGRFLRALMPDLGSRQLQYVLSYLAALDLDGDGTLRFGELMTGLHALQARGPNGASFSRSFAAAPGSGGGVRQLLESTSANNRQMQSRANAAMMGRVNPVAYTRDWELQEWRYRGTTYLLDPTTGLVYGDVASAQEWPPLVGRKIGEAFQPLDSSATITFFRNLDAHLKSEQLKFTTLFSNFDRGRKGYLDRAELGDLVRRVMPEATEAQIRFLAVVLDENNDHVFTQQELLGAAKKVVELLRQQQAAAGVGSAGGFAGAPTPEVAAVLDRFSQYLRENMDVARATFESLDPERTGYLDYDRVAVFFRRLVASISRTSGGMGGGGSLRVSPEEQRYLLAQVHLYDVDGVGQVTFSELLRALHAADLRSARGVHSTGWAAALGQGGRRRSAASASAAIYDAPTTWRLEDYRWGDREVLLDPTSGVLYSRPRWEGDWPQPLGRLTVGPGGREAVTPVRPDAFSFFKRLDAFLKDNRVRLRQLFDASDTDRSGALDSREMGRLVKRVMPEATSPQMSYLLAMLDVHGMDQVTYEQFVQVCRDSMATEAAAAAAVSEQGQGLELPAEVAEALHRLSEALLHDRSAAVSLFRQADRDGSGRLEPREVATLLRRLVPNLRPEELRVAVVALFRNMDHNGDGTLSFQEFMYAMRAVDLQMPNRTITAGNWRPGRSSASRISPVQSYSSGVPAPREPVLGALDLEEVRLGGQRYMLSRYNNVVYEVLPPQASRAATAPQQWPRVVGIYDPASGGLLRKVDGVTSADLFSALDSYLKTARVRFSDVFARYDTDRNGRLEPRELGRLVEDLLGPQAAAPADVAYLVAMLDLDGSRSVSEQEFLSVAKEYLALERRAVDWSGAQSEDVRRSLERVSKYLQADKEGGYELFLRHDSDQTGRLTLRKLPGFFTELLRGQPLAQREMHYLLTHTHGSDVGKTGRFSYNDLLIAFRALYVRYPGGSVKPGFPAAPGGAAPYRYGGAGAAATPAFAQLEAFRHGGATYYRDPDTGLVYSLVDDRRLGPRLELVAFRTSPGRSSGGRPPAVISGPPGRAARGSGNTSPADRLFEALDAALKEHRVRLRDVFDRYDTNRNGMLEGRELGRLVRDLLPDAREADLRYLLAMLDYDGDSAVSYEELVAAVRECWSAVNVRHGGTDGDGPSVLEALLERIGGYLRSQRETAAATFARFDTNGNGRLEPRELARFLRACLPELSSADIRHLMTQLLSIDVNGDGALSYAELAHAMYGMELQLPDGRRLAARYVARPATGNGQRAAAKATVSSRYGNGPIRPYTEIREWRLEPWHCAAEERDYLLDRQTGLVYQLAPGGGADDSGMWPVVIGARTGDGRVKRLESTLGYRFFDALDHKLRIERVRLDELMETFDRDANARLDAQELGRLSSFLLGEELSVPSIKYLMALLDLDGDRLITREEVLEVFRQMGGVGKRVGGLQEPGVIAVLNRLSSALALNPRAAWERFCRADANATGVLEPRELRWFMDALLPGCGPSEMRMLMVYMHLLDVNDNGAVEWRELLVALRVLPARTQEGLLRPPRPPFQVRRFDTSRVGVNGRYRGETGSYDDTRYGDEDARRARRGSFRQDGSMDGTENDDYDVRGRPVDPASDITDREFVMELRTMSTRNTSRRRSSDRSYPGSETPFAVLLRDSESGLMYSPPDGAVKGAWPKLVAYSDSRDGGKRTVSTLSSWRVLLDLEELVRADPDRIMDAVEAVARRRSASSLATRGSLSASRGGGAGANEQLDIRTAAAVLMRLALEASGGGSSDGRRTDPWVEPLLRAMMEVMHDNTVRVRKLRPDVEALAAAYRLLTDPRDGPALLRDVAAGLNREYRKVVRAMRKRVMQMDDDEYGRDAGFRGAGGGGGLLRLRDVRDVLQDTLSEVLGSPEPAMAALLYLLYHCPHCLTRGLQPLALGWKDVFKALRAVKCRYPDGTSRVGVWEAEELARELSEASASTSSSGSSRSSSPAASQTSADRRRHSGGSRRTRQDDMRRSSRSHRHHHHQNPRSRHGRYLGSRGSYGPEGPDVYDPSIYGPGYNPAYGKRGSKYAPPYDVPPEVVAAQVAMGLDPAAVAELQRVASLHKSYNYGPAVAAASAAGGGMMMEDASSSPAVRQRISTDLRMSRVRSARQLNVAELTRRKVHPARRTVVLEPYTASDGQKYSLDPATGLVYFMSNLTEYPELAGKLRPSGEFTGGGGSSTPLQTVFNKLRTLDEVVLVQLFKAYDANNNGTLELKELMALLRDVTGLPYAEAGLVQALLDVDLSSTLTLKEWMDGIRASTDSLDAVSAGLGLGAAAATTTGGGAAAGGGPSRVQRNALTVLAAVSKQIAGDLDVFWAAYARADRDGNGYLDIAELTRFFKDLFRDMPAYDLRLLVAFCFTADLEKDGLVRPDELLQHLRAIPMQAPNGVTHLPGFRVPSLVSGRAGLMDSIRSINPNARLNYVKGLTVEIPEGGVPESLAAGLPSGHNFPGQAYLGTVPTPMGAASVYSLGGVGGIPQTPHGAASLAALSAASGGFAVSPYVPVPVPVPYMMPPAAAMPSGAAGATGGGSVMGYLLPYQQDMYQALMDRLTTPRTSVAGSRSGRRTSIASVRTPRMSEGSTVHSGAGSDGTPLSSDFDEEPQPPPAPVAPPPPPRPPSRSSYPQVPQESPVVQPPPPYVEQPPLPYPADSQAPPPYGGAPYPRRASYAGSYYGAQPQYPQQQHPYPYDPSQSMPYNAQQYGSVAAPAPMAGGNGFGAILELQRIVTSDPSAFHTHFTTSSRRVSTSSVPAVRRSYSVRPMGGYTHVVPRAALGQLVHRLYPGLRERERSYIVGVLAACLPYNTASYTEDDMLYAIRQGAAFERAVHERRIPADVAAVMARLADDVMGNAAYSAARAAFNDLDRFRRGYLQLTEAARMLTRLTVVPPTAVAWLTVGLAHYATTVLQGAADLSYKELGAALSYMSASAASAPLRYPDQSGIIPDSTNPYPPYPSPFPMPYSTQPSPYNGGATPYPERYPSLTSVPSVGTMPPSSPTPPPYSSLPASYDPRYPLSPRVSYSGLPPHYGSAHTYGGPPSPYAAPTTPYGPPLSSPGGPMGSYGTHPLGPYGSPPLSSYGSLPYVPSSGGPYGSYDHTAATGHPVLTDPVVAGTPGAAGLPLGAAYFMWAHDNRQAVVQKHLSEVLKGRVTELEAQKGALEKEAGLQAKILDLSNVLLANETAQRDVLGLIQSYTGVGTPPVSVAEMVGRIRTALEEAIQLARTSATAGAALPAGVPPPADFDSLLDALTNARWVGGQPVSTDTLRTALALRRDAFALRRAHAAAMLDLEARNQGMQVAGQEAQQAMSIQLQLLQAQLQRQAQELQQRLMAEAQALAAATTGGFTSATQLPLPGLVLPAAHAGTAALVTGLGATASPTSASSLAVASATPGITNAPHLVLSPRTWQLEPAMSAVSPPAPAVLSLTSPMLPASYTIPLQAGSAPSTGGLPAAVYPAPPHD</sequence>
<dbReference type="Pfam" id="PF13202">
    <property type="entry name" value="EF-hand_5"/>
    <property type="match status" value="3"/>
</dbReference>
<feature type="domain" description="EF-hand" evidence="4">
    <location>
        <begin position="2763"/>
        <end position="2798"/>
    </location>
</feature>